<evidence type="ECO:0000313" key="3">
    <source>
        <dbReference type="EMBL" id="KAK7435400.1"/>
    </source>
</evidence>
<proteinExistence type="predicted"/>
<dbReference type="InterPro" id="IPR056884">
    <property type="entry name" value="NPHP3-like_N"/>
</dbReference>
<dbReference type="InterPro" id="IPR007111">
    <property type="entry name" value="NACHT_NTPase"/>
</dbReference>
<dbReference type="PANTHER" id="PTHR10039:SF16">
    <property type="entry name" value="GPI INOSITOL-DEACYLASE"/>
    <property type="match status" value="1"/>
</dbReference>
<gene>
    <name evidence="3" type="ORF">VKT23_019662</name>
</gene>
<dbReference type="PANTHER" id="PTHR10039">
    <property type="entry name" value="AMELOGENIN"/>
    <property type="match status" value="1"/>
</dbReference>
<dbReference type="PROSITE" id="PS50837">
    <property type="entry name" value="NACHT"/>
    <property type="match status" value="1"/>
</dbReference>
<accession>A0ABR1IP11</accession>
<sequence>MLSGAHHFGVADSTFQVNSVSGNYIVNNNNYGKGEKEQISPERREKELEKIKEWLKPSDPSQNYNEHIEKQVAKTGEWFLNGEEYKKWKETPNSMMWLQGEMGCGKSVLISGVIKNLKEFCSNKAGAAIAYYFFDFRNASKQDTKDLVTSLLIQLCSDINSAPKAFDVLTQMHKNHNSGMSEAGLTALKTALIDVASLPTWSCLFIVIDALDEMEGKSFEIFLKLVEKLNEGIQHVHILVSSRPQIPIAIALQELSLASLGIIIFDKANVDTDVEIFLEKTMREHHAFQTRKLFVKEEIKQTLLENANGM</sequence>
<evidence type="ECO:0000313" key="4">
    <source>
        <dbReference type="Proteomes" id="UP001498398"/>
    </source>
</evidence>
<dbReference type="Gene3D" id="3.40.50.300">
    <property type="entry name" value="P-loop containing nucleotide triphosphate hydrolases"/>
    <property type="match status" value="1"/>
</dbReference>
<organism evidence="3 4">
    <name type="scientific">Marasmiellus scandens</name>
    <dbReference type="NCBI Taxonomy" id="2682957"/>
    <lineage>
        <taxon>Eukaryota</taxon>
        <taxon>Fungi</taxon>
        <taxon>Dikarya</taxon>
        <taxon>Basidiomycota</taxon>
        <taxon>Agaricomycotina</taxon>
        <taxon>Agaricomycetes</taxon>
        <taxon>Agaricomycetidae</taxon>
        <taxon>Agaricales</taxon>
        <taxon>Marasmiineae</taxon>
        <taxon>Omphalotaceae</taxon>
        <taxon>Marasmiellus</taxon>
    </lineage>
</organism>
<reference evidence="3 4" key="1">
    <citation type="submission" date="2024-01" db="EMBL/GenBank/DDBJ databases">
        <title>A draft genome for the cacao thread blight pathogen Marasmiellus scandens.</title>
        <authorList>
            <person name="Baruah I.K."/>
            <person name="Leung J."/>
            <person name="Bukari Y."/>
            <person name="Amoako-Attah I."/>
            <person name="Meinhardt L.W."/>
            <person name="Bailey B.A."/>
            <person name="Cohen S.P."/>
        </authorList>
    </citation>
    <scope>NUCLEOTIDE SEQUENCE [LARGE SCALE GENOMIC DNA]</scope>
    <source>
        <strain evidence="3 4">GH-19</strain>
    </source>
</reference>
<feature type="domain" description="NACHT" evidence="2">
    <location>
        <begin position="94"/>
        <end position="244"/>
    </location>
</feature>
<dbReference type="Pfam" id="PF24883">
    <property type="entry name" value="NPHP3_N"/>
    <property type="match status" value="1"/>
</dbReference>
<comment type="caution">
    <text evidence="3">The sequence shown here is derived from an EMBL/GenBank/DDBJ whole genome shotgun (WGS) entry which is preliminary data.</text>
</comment>
<dbReference type="InterPro" id="IPR027417">
    <property type="entry name" value="P-loop_NTPase"/>
</dbReference>
<dbReference type="EMBL" id="JBANRG010000107">
    <property type="protein sequence ID" value="KAK7435400.1"/>
    <property type="molecule type" value="Genomic_DNA"/>
</dbReference>
<dbReference type="Proteomes" id="UP001498398">
    <property type="component" value="Unassembled WGS sequence"/>
</dbReference>
<dbReference type="SUPFAM" id="SSF52540">
    <property type="entry name" value="P-loop containing nucleoside triphosphate hydrolases"/>
    <property type="match status" value="1"/>
</dbReference>
<keyword evidence="1" id="KW-0677">Repeat</keyword>
<evidence type="ECO:0000256" key="1">
    <source>
        <dbReference type="ARBA" id="ARBA00022737"/>
    </source>
</evidence>
<keyword evidence="4" id="KW-1185">Reference proteome</keyword>
<evidence type="ECO:0000259" key="2">
    <source>
        <dbReference type="PROSITE" id="PS50837"/>
    </source>
</evidence>
<protein>
    <recommendedName>
        <fullName evidence="2">NACHT domain-containing protein</fullName>
    </recommendedName>
</protein>
<name>A0ABR1IP11_9AGAR</name>